<gene>
    <name evidence="1" type="ORF">JN03_0211</name>
    <name evidence="2" type="ORF">NMG93_00500</name>
</gene>
<dbReference type="RefSeq" id="WP_036443911.1">
    <property type="nucleotide sequence ID" value="NZ_CP101127.1"/>
</dbReference>
<evidence type="ECO:0008006" key="4">
    <source>
        <dbReference type="Google" id="ProtNLM"/>
    </source>
</evidence>
<accession>A0A063YDN5</accession>
<dbReference type="Proteomes" id="UP000294882">
    <property type="component" value="Unassembled WGS sequence"/>
</dbReference>
<organism evidence="1 3">
    <name type="scientific">Metamycoplasma hyosynoviae</name>
    <dbReference type="NCBI Taxonomy" id="29559"/>
    <lineage>
        <taxon>Bacteria</taxon>
        <taxon>Bacillati</taxon>
        <taxon>Mycoplasmatota</taxon>
        <taxon>Mycoplasmoidales</taxon>
        <taxon>Metamycoplasmataceae</taxon>
        <taxon>Metamycoplasma</taxon>
    </lineage>
</organism>
<dbReference type="Proteomes" id="UP001059349">
    <property type="component" value="Chromosome"/>
</dbReference>
<dbReference type="EMBL" id="SOCH01000002">
    <property type="protein sequence ID" value="TDU98187.1"/>
    <property type="molecule type" value="Genomic_DNA"/>
</dbReference>
<dbReference type="OrthoDB" id="401305at2"/>
<reference evidence="2" key="2">
    <citation type="submission" date="2022-07" db="EMBL/GenBank/DDBJ databases">
        <title>Complete genome of Mycoplasma hyosynoviae B1.</title>
        <authorList>
            <person name="Spergser J."/>
        </authorList>
    </citation>
    <scope>NUCLEOTIDE SEQUENCE</scope>
    <source>
        <strain evidence="2">B1</strain>
    </source>
</reference>
<name>A0A063YDN5_9BACT</name>
<evidence type="ECO:0000313" key="2">
    <source>
        <dbReference type="EMBL" id="UTO26035.1"/>
    </source>
</evidence>
<evidence type="ECO:0000313" key="1">
    <source>
        <dbReference type="EMBL" id="TDU98187.1"/>
    </source>
</evidence>
<evidence type="ECO:0000313" key="3">
    <source>
        <dbReference type="Proteomes" id="UP000294882"/>
    </source>
</evidence>
<dbReference type="AlphaFoldDB" id="A0A063YDN5"/>
<dbReference type="GeneID" id="75104947"/>
<sequence>MNEEKLITFVIPIYHPTTTNVDAIFKNLKQQKNQNFNIVCLIDDPYSEELVQINKYLEIFDKRMTLIINSTHNILSEVVKQALEYVQTEYTYFLLSYSQLKNEFTKVFNQFILENKNNTPDFIEVPGYCRQLNDHDFYRTKFEDKKIINLEKSLDPFVLVSPYLFNSISKTSIYKRIFCEMNIKFTSFQYTSSIKYISLLLSKTFVYLSNIWIQDSNNLLTLLNPNNIEKEWKEIEKFAKTFENSDLMTSLQFAKKMHLFYFTAGFLGQLAFSKKTREYKTLNNLKSVLKLNITKFIQNQSFDLNTYNNFINKWKIVIPTDKEILDYKNWKNILKKFIW</sequence>
<reference evidence="1 3" key="1">
    <citation type="submission" date="2019-03" db="EMBL/GenBank/DDBJ databases">
        <title>Genomic Encyclopedia of Archaeal and Bacterial Type Strains, Phase II (KMG-II): from individual species to whole genera.</title>
        <authorList>
            <person name="Goeker M."/>
        </authorList>
    </citation>
    <scope>NUCLEOTIDE SEQUENCE [LARGE SCALE GENOMIC DNA]</scope>
    <source>
        <strain evidence="1 3">ATCC 25591</strain>
    </source>
</reference>
<protein>
    <recommendedName>
        <fullName evidence="4">Glycosyltransferase 2-like domain-containing protein</fullName>
    </recommendedName>
</protein>
<dbReference type="EMBL" id="CP101127">
    <property type="protein sequence ID" value="UTO26035.1"/>
    <property type="molecule type" value="Genomic_DNA"/>
</dbReference>
<proteinExistence type="predicted"/>